<comment type="catalytic activity">
    <reaction evidence="10 19">
        <text>[ThiI sulfur-carrier protein]-S-sulfanyl-L-cysteine + a uridine in tRNA + 2 reduced [2Fe-2S]-[ferredoxin] + ATP + H(+) = [ThiI sulfur-carrier protein]-L-cysteine + a 4-thiouridine in tRNA + 2 oxidized [2Fe-2S]-[ferredoxin] + AMP + diphosphate</text>
        <dbReference type="Rhea" id="RHEA:24176"/>
        <dbReference type="Rhea" id="RHEA-COMP:10000"/>
        <dbReference type="Rhea" id="RHEA-COMP:10001"/>
        <dbReference type="Rhea" id="RHEA-COMP:13337"/>
        <dbReference type="Rhea" id="RHEA-COMP:13338"/>
        <dbReference type="Rhea" id="RHEA-COMP:13339"/>
        <dbReference type="Rhea" id="RHEA-COMP:13340"/>
        <dbReference type="ChEBI" id="CHEBI:15378"/>
        <dbReference type="ChEBI" id="CHEBI:29950"/>
        <dbReference type="ChEBI" id="CHEBI:30616"/>
        <dbReference type="ChEBI" id="CHEBI:33019"/>
        <dbReference type="ChEBI" id="CHEBI:33737"/>
        <dbReference type="ChEBI" id="CHEBI:33738"/>
        <dbReference type="ChEBI" id="CHEBI:61963"/>
        <dbReference type="ChEBI" id="CHEBI:65315"/>
        <dbReference type="ChEBI" id="CHEBI:136798"/>
        <dbReference type="ChEBI" id="CHEBI:456215"/>
        <dbReference type="EC" id="2.8.1.4"/>
    </reaction>
</comment>
<comment type="pathway">
    <text evidence="2 19">Cofactor biosynthesis; thiamine diphosphate biosynthesis.</text>
</comment>
<keyword evidence="9 19" id="KW-0784">Thiamine biosynthesis</keyword>
<evidence type="ECO:0000256" key="15">
    <source>
        <dbReference type="ARBA" id="ARBA00071867"/>
    </source>
</evidence>
<dbReference type="RefSeq" id="WP_006521398.1">
    <property type="nucleotide sequence ID" value="NC_021184.1"/>
</dbReference>
<dbReference type="OrthoDB" id="9773948at2"/>
<evidence type="ECO:0000313" key="21">
    <source>
        <dbReference type="EMBL" id="AGL03546.1"/>
    </source>
</evidence>
<dbReference type="Proteomes" id="UP000013520">
    <property type="component" value="Chromosome"/>
</dbReference>
<dbReference type="Gene3D" id="3.40.50.620">
    <property type="entry name" value="HUPs"/>
    <property type="match status" value="1"/>
</dbReference>
<dbReference type="KEGG" id="dgi:Desgi_4303"/>
<dbReference type="GO" id="GO:0005524">
    <property type="term" value="F:ATP binding"/>
    <property type="evidence" value="ECO:0007669"/>
    <property type="project" value="UniProtKB-UniRule"/>
</dbReference>
<dbReference type="InterPro" id="IPR049962">
    <property type="entry name" value="THUMP_ThiI"/>
</dbReference>
<feature type="binding site" evidence="19">
    <location>
        <begin position="188"/>
        <end position="189"/>
    </location>
    <ligand>
        <name>ATP</name>
        <dbReference type="ChEBI" id="CHEBI:30616"/>
    </ligand>
</feature>
<evidence type="ECO:0000256" key="8">
    <source>
        <dbReference type="ARBA" id="ARBA00022884"/>
    </source>
</evidence>
<evidence type="ECO:0000256" key="12">
    <source>
        <dbReference type="ARBA" id="ARBA00058382"/>
    </source>
</evidence>
<dbReference type="GO" id="GO:0009228">
    <property type="term" value="P:thiamine biosynthetic process"/>
    <property type="evidence" value="ECO:0007669"/>
    <property type="project" value="UniProtKB-KW"/>
</dbReference>
<dbReference type="InterPro" id="IPR003720">
    <property type="entry name" value="tRNA_STrfase"/>
</dbReference>
<dbReference type="FunFam" id="3.40.50.620:FF:000053">
    <property type="entry name" value="Probable tRNA sulfurtransferase"/>
    <property type="match status" value="1"/>
</dbReference>
<dbReference type="InterPro" id="IPR049961">
    <property type="entry name" value="ThiI_N"/>
</dbReference>
<accession>R4KVB9</accession>
<organism evidence="21 22">
    <name type="scientific">Desulfoscipio gibsoniae DSM 7213</name>
    <dbReference type="NCBI Taxonomy" id="767817"/>
    <lineage>
        <taxon>Bacteria</taxon>
        <taxon>Bacillati</taxon>
        <taxon>Bacillota</taxon>
        <taxon>Clostridia</taxon>
        <taxon>Eubacteriales</taxon>
        <taxon>Desulfallaceae</taxon>
        <taxon>Desulfoscipio</taxon>
    </lineage>
</organism>
<evidence type="ECO:0000256" key="1">
    <source>
        <dbReference type="ARBA" id="ARBA00004496"/>
    </source>
</evidence>
<keyword evidence="8 19" id="KW-0694">RNA-binding</keyword>
<dbReference type="CDD" id="cd01712">
    <property type="entry name" value="PPase_ThiI"/>
    <property type="match status" value="1"/>
</dbReference>
<evidence type="ECO:0000256" key="9">
    <source>
        <dbReference type="ARBA" id="ARBA00022977"/>
    </source>
</evidence>
<feature type="domain" description="THUMP" evidence="20">
    <location>
        <begin position="58"/>
        <end position="170"/>
    </location>
</feature>
<feature type="binding site" evidence="19">
    <location>
        <position position="270"/>
    </location>
    <ligand>
        <name>ATP</name>
        <dbReference type="ChEBI" id="CHEBI:30616"/>
    </ligand>
</feature>
<dbReference type="GO" id="GO:0000049">
    <property type="term" value="F:tRNA binding"/>
    <property type="evidence" value="ECO:0007669"/>
    <property type="project" value="UniProtKB-UniRule"/>
</dbReference>
<evidence type="ECO:0000256" key="11">
    <source>
        <dbReference type="ARBA" id="ARBA00052330"/>
    </source>
</evidence>
<proteinExistence type="inferred from homology"/>
<dbReference type="InterPro" id="IPR020536">
    <property type="entry name" value="ThiI_AANH"/>
</dbReference>
<name>R4KVB9_9FIRM</name>
<dbReference type="Gene3D" id="3.30.2130.30">
    <property type="match status" value="1"/>
</dbReference>
<comment type="subcellular location">
    <subcellularLocation>
        <location evidence="1 19">Cytoplasm</location>
    </subcellularLocation>
</comment>
<dbReference type="Pfam" id="PF02926">
    <property type="entry name" value="THUMP"/>
    <property type="match status" value="1"/>
</dbReference>
<dbReference type="GO" id="GO:0140741">
    <property type="term" value="F:tRNA-uracil-4 sulfurtransferase activity"/>
    <property type="evidence" value="ECO:0007669"/>
    <property type="project" value="UniProtKB-EC"/>
</dbReference>
<evidence type="ECO:0000313" key="22">
    <source>
        <dbReference type="Proteomes" id="UP000013520"/>
    </source>
</evidence>
<dbReference type="EMBL" id="CP003273">
    <property type="protein sequence ID" value="AGL03546.1"/>
    <property type="molecule type" value="Genomic_DNA"/>
</dbReference>
<evidence type="ECO:0000256" key="16">
    <source>
        <dbReference type="ARBA" id="ARBA00075337"/>
    </source>
</evidence>
<evidence type="ECO:0000256" key="6">
    <source>
        <dbReference type="ARBA" id="ARBA00022741"/>
    </source>
</evidence>
<evidence type="ECO:0000256" key="17">
    <source>
        <dbReference type="ARBA" id="ARBA00077849"/>
    </source>
</evidence>
<dbReference type="InterPro" id="IPR004114">
    <property type="entry name" value="THUMP_dom"/>
</dbReference>
<evidence type="ECO:0000259" key="20">
    <source>
        <dbReference type="PROSITE" id="PS51165"/>
    </source>
</evidence>
<dbReference type="InterPro" id="IPR050102">
    <property type="entry name" value="tRNA_sulfurtransferase_ThiI"/>
</dbReference>
<dbReference type="SMART" id="SM00981">
    <property type="entry name" value="THUMP"/>
    <property type="match status" value="1"/>
</dbReference>
<dbReference type="GO" id="GO:0005829">
    <property type="term" value="C:cytosol"/>
    <property type="evidence" value="ECO:0007669"/>
    <property type="project" value="TreeGrafter"/>
</dbReference>
<evidence type="ECO:0000256" key="14">
    <source>
        <dbReference type="ARBA" id="ARBA00066827"/>
    </source>
</evidence>
<comment type="function">
    <text evidence="12 19">Catalyzes the ATP-dependent transfer of a sulfur to tRNA to produce 4-thiouridine in position 8 of tRNAs, which functions as a near-UV photosensor. Also catalyzes the transfer of sulfur to the sulfur carrier protein ThiS, forming ThiS-thiocarboxylate. This is a step in the synthesis of thiazole, in the thiamine biosynthesis pathway. The sulfur is donated as persulfide by IscS.</text>
</comment>
<keyword evidence="7 19" id="KW-0067">ATP-binding</keyword>
<evidence type="ECO:0000256" key="19">
    <source>
        <dbReference type="HAMAP-Rule" id="MF_00021"/>
    </source>
</evidence>
<keyword evidence="3 19" id="KW-0963">Cytoplasm</keyword>
<evidence type="ECO:0000256" key="7">
    <source>
        <dbReference type="ARBA" id="ARBA00022840"/>
    </source>
</evidence>
<comment type="similarity">
    <text evidence="13 19">Belongs to the ThiI family.</text>
</comment>
<dbReference type="Pfam" id="PF22025">
    <property type="entry name" value="ThiI_fer"/>
    <property type="match status" value="1"/>
</dbReference>
<keyword evidence="5 19" id="KW-0808">Transferase</keyword>
<dbReference type="SUPFAM" id="SSF52402">
    <property type="entry name" value="Adenine nucleotide alpha hydrolases-like"/>
    <property type="match status" value="1"/>
</dbReference>
<dbReference type="GO" id="GO:0052837">
    <property type="term" value="P:thiazole biosynthetic process"/>
    <property type="evidence" value="ECO:0007669"/>
    <property type="project" value="TreeGrafter"/>
</dbReference>
<comment type="catalytic activity">
    <reaction evidence="11 19">
        <text>[ThiS sulfur-carrier protein]-C-terminal Gly-Gly-AMP + S-sulfanyl-L-cysteinyl-[cysteine desulfurase] + AH2 = [ThiS sulfur-carrier protein]-C-terminal-Gly-aminoethanethioate + L-cysteinyl-[cysteine desulfurase] + A + AMP + 2 H(+)</text>
        <dbReference type="Rhea" id="RHEA:43340"/>
        <dbReference type="Rhea" id="RHEA-COMP:12157"/>
        <dbReference type="Rhea" id="RHEA-COMP:12158"/>
        <dbReference type="Rhea" id="RHEA-COMP:12910"/>
        <dbReference type="Rhea" id="RHEA-COMP:19908"/>
        <dbReference type="ChEBI" id="CHEBI:13193"/>
        <dbReference type="ChEBI" id="CHEBI:15378"/>
        <dbReference type="ChEBI" id="CHEBI:17499"/>
        <dbReference type="ChEBI" id="CHEBI:29950"/>
        <dbReference type="ChEBI" id="CHEBI:61963"/>
        <dbReference type="ChEBI" id="CHEBI:90618"/>
        <dbReference type="ChEBI" id="CHEBI:232372"/>
        <dbReference type="ChEBI" id="CHEBI:456215"/>
    </reaction>
</comment>
<dbReference type="PROSITE" id="PS50890">
    <property type="entry name" value="PUA"/>
    <property type="match status" value="1"/>
</dbReference>
<keyword evidence="22" id="KW-1185">Reference proteome</keyword>
<gene>
    <name evidence="19" type="primary">thiI</name>
    <name evidence="21" type="ORF">Desgi_4303</name>
</gene>
<dbReference type="GO" id="GO:0009229">
    <property type="term" value="P:thiamine diphosphate biosynthetic process"/>
    <property type="evidence" value="ECO:0007669"/>
    <property type="project" value="UniProtKB-UniRule"/>
</dbReference>
<dbReference type="PANTHER" id="PTHR43209">
    <property type="entry name" value="TRNA SULFURTRANSFERASE"/>
    <property type="match status" value="1"/>
</dbReference>
<dbReference type="PANTHER" id="PTHR43209:SF1">
    <property type="entry name" value="TRNA SULFURTRANSFERASE"/>
    <property type="match status" value="1"/>
</dbReference>
<keyword evidence="4 19" id="KW-0820">tRNA-binding</keyword>
<dbReference type="InterPro" id="IPR014729">
    <property type="entry name" value="Rossmann-like_a/b/a_fold"/>
</dbReference>
<feature type="binding site" evidence="19">
    <location>
        <position position="301"/>
    </location>
    <ligand>
        <name>ATP</name>
        <dbReference type="ChEBI" id="CHEBI:30616"/>
    </ligand>
</feature>
<evidence type="ECO:0000256" key="2">
    <source>
        <dbReference type="ARBA" id="ARBA00004948"/>
    </source>
</evidence>
<evidence type="ECO:0000256" key="3">
    <source>
        <dbReference type="ARBA" id="ARBA00022490"/>
    </source>
</evidence>
<dbReference type="UniPathway" id="UPA00060"/>
<dbReference type="HAMAP" id="MF_00021">
    <property type="entry name" value="ThiI"/>
    <property type="match status" value="1"/>
</dbReference>
<dbReference type="GO" id="GO:0004810">
    <property type="term" value="F:CCA tRNA nucleotidyltransferase activity"/>
    <property type="evidence" value="ECO:0007669"/>
    <property type="project" value="InterPro"/>
</dbReference>
<dbReference type="GO" id="GO:0002937">
    <property type="term" value="P:tRNA 4-thiouridine biosynthesis"/>
    <property type="evidence" value="ECO:0007669"/>
    <property type="project" value="TreeGrafter"/>
</dbReference>
<dbReference type="CDD" id="cd11716">
    <property type="entry name" value="THUMP_ThiI"/>
    <property type="match status" value="1"/>
</dbReference>
<dbReference type="HOGENOM" id="CLU_037952_4_0_9"/>
<dbReference type="EC" id="2.8.1.4" evidence="14 19"/>
<dbReference type="SUPFAM" id="SSF143437">
    <property type="entry name" value="THUMP domain-like"/>
    <property type="match status" value="1"/>
</dbReference>
<keyword evidence="6 19" id="KW-0547">Nucleotide-binding</keyword>
<sequence>MYNTYMIRYGEIGLKGKNRPAFERKLMDNISRALNKLGWSRVLRVYGRILVESEAEPARVLDILSKVFGIVGISPALRLPLDEQAICDGALATIKDAAARVSLPAGTPLTFKVEARRSNKQFPRTSPELNGLIGGYLLDHFPGLQVDVHTPRIRVGVEIREKNAFVYADDIPGVGGLPVGVSGKAMLLLSGGIDSPVAGWMAMKRGIEIEAVHFYSFPFTGEKSLEKVRDLCRILTGYTARIKMHVVHFTDIQKEIQKNCPEELRVTIMRRMMFRLSARIADKQRALAVVTGESVGQVASQTLESMRVINQVIDIPVLRPLVGMDKLEIVSRAQAIGTYATSVLPYEDCCTLFLPKHPATRPRLEQALDAEQGLDIEGLLAGALERTVMEEIIQ</sequence>
<dbReference type="NCBIfam" id="TIGR00342">
    <property type="entry name" value="tRNA uracil 4-sulfurtransferase ThiI"/>
    <property type="match status" value="1"/>
</dbReference>
<protein>
    <recommendedName>
        <fullName evidence="15 19">Probable tRNA sulfurtransferase</fullName>
        <ecNumber evidence="14 19">2.8.1.4</ecNumber>
    </recommendedName>
    <alternativeName>
        <fullName evidence="16 19">Sulfur carrier protein ThiS sulfurtransferase</fullName>
    </alternativeName>
    <alternativeName>
        <fullName evidence="17 19">Thiamine biosynthesis protein ThiI</fullName>
    </alternativeName>
    <alternativeName>
        <fullName evidence="18 19">tRNA 4-thiouridine synthase</fullName>
    </alternativeName>
</protein>
<feature type="binding site" evidence="19">
    <location>
        <position position="292"/>
    </location>
    <ligand>
        <name>ATP</name>
        <dbReference type="ChEBI" id="CHEBI:30616"/>
    </ligand>
</feature>
<dbReference type="InterPro" id="IPR054173">
    <property type="entry name" value="ThiI_fer"/>
</dbReference>
<feature type="binding site" evidence="19">
    <location>
        <begin position="213"/>
        <end position="214"/>
    </location>
    <ligand>
        <name>ATP</name>
        <dbReference type="ChEBI" id="CHEBI:30616"/>
    </ligand>
</feature>
<reference evidence="21 22" key="1">
    <citation type="submission" date="2012-01" db="EMBL/GenBank/DDBJ databases">
        <title>Complete sequence of Desulfotomaculum gibsoniae DSM 7213.</title>
        <authorList>
            <consortium name="US DOE Joint Genome Institute"/>
            <person name="Lucas S."/>
            <person name="Han J."/>
            <person name="Lapidus A."/>
            <person name="Cheng J.-F."/>
            <person name="Goodwin L."/>
            <person name="Pitluck S."/>
            <person name="Peters L."/>
            <person name="Ovchinnikova G."/>
            <person name="Teshima H."/>
            <person name="Detter J.C."/>
            <person name="Han C."/>
            <person name="Tapia R."/>
            <person name="Land M."/>
            <person name="Hauser L."/>
            <person name="Kyrpides N."/>
            <person name="Ivanova N."/>
            <person name="Pagani I."/>
            <person name="Parshina S."/>
            <person name="Plugge C."/>
            <person name="Muyzer G."/>
            <person name="Kuever J."/>
            <person name="Ivanova A."/>
            <person name="Nazina T."/>
            <person name="Klenk H.-P."/>
            <person name="Brambilla E."/>
            <person name="Spring S."/>
            <person name="Stams A.F."/>
            <person name="Woyke T."/>
        </authorList>
    </citation>
    <scope>NUCLEOTIDE SEQUENCE [LARGE SCALE GENOMIC DNA]</scope>
    <source>
        <strain evidence="21 22">DSM 7213</strain>
    </source>
</reference>
<evidence type="ECO:0000256" key="18">
    <source>
        <dbReference type="ARBA" id="ARBA00080570"/>
    </source>
</evidence>
<evidence type="ECO:0000256" key="4">
    <source>
        <dbReference type="ARBA" id="ARBA00022555"/>
    </source>
</evidence>
<dbReference type="Pfam" id="PF02568">
    <property type="entry name" value="ThiI"/>
    <property type="match status" value="1"/>
</dbReference>
<dbReference type="STRING" id="767817.Desgi_4303"/>
<dbReference type="PROSITE" id="PS51165">
    <property type="entry name" value="THUMP"/>
    <property type="match status" value="1"/>
</dbReference>
<evidence type="ECO:0000256" key="10">
    <source>
        <dbReference type="ARBA" id="ARBA00050570"/>
    </source>
</evidence>
<dbReference type="AlphaFoldDB" id="R4KVB9"/>
<evidence type="ECO:0000256" key="13">
    <source>
        <dbReference type="ARBA" id="ARBA00061472"/>
    </source>
</evidence>
<dbReference type="eggNOG" id="COG0301">
    <property type="taxonomic scope" value="Bacteria"/>
</dbReference>
<evidence type="ECO:0000256" key="5">
    <source>
        <dbReference type="ARBA" id="ARBA00022679"/>
    </source>
</evidence>